<dbReference type="AlphaFoldDB" id="A0AAN6T8M3"/>
<accession>A0AAN6T8M3</accession>
<dbReference type="InterPro" id="IPR052895">
    <property type="entry name" value="HetReg/Transcr_Mod"/>
</dbReference>
<reference evidence="2" key="2">
    <citation type="submission" date="2023-05" db="EMBL/GenBank/DDBJ databases">
        <authorList>
            <consortium name="Lawrence Berkeley National Laboratory"/>
            <person name="Steindorff A."/>
            <person name="Hensen N."/>
            <person name="Bonometti L."/>
            <person name="Westerberg I."/>
            <person name="Brannstrom I.O."/>
            <person name="Guillou S."/>
            <person name="Cros-Aarteil S."/>
            <person name="Calhoun S."/>
            <person name="Haridas S."/>
            <person name="Kuo A."/>
            <person name="Mondo S."/>
            <person name="Pangilinan J."/>
            <person name="Riley R."/>
            <person name="Labutti K."/>
            <person name="Andreopoulos B."/>
            <person name="Lipzen A."/>
            <person name="Chen C."/>
            <person name="Yanf M."/>
            <person name="Daum C."/>
            <person name="Ng V."/>
            <person name="Clum A."/>
            <person name="Ohm R."/>
            <person name="Martin F."/>
            <person name="Silar P."/>
            <person name="Natvig D."/>
            <person name="Lalanne C."/>
            <person name="Gautier V."/>
            <person name="Ament-Velasquez S.L."/>
            <person name="Kruys A."/>
            <person name="Hutchinson M.I."/>
            <person name="Powell A.J."/>
            <person name="Barry K."/>
            <person name="Miller A.N."/>
            <person name="Grigoriev I.V."/>
            <person name="Debuchy R."/>
            <person name="Gladieux P."/>
            <person name="Thoren M.H."/>
            <person name="Johannesson H."/>
        </authorList>
    </citation>
    <scope>NUCLEOTIDE SEQUENCE</scope>
    <source>
        <strain evidence="2">CBS 508.74</strain>
    </source>
</reference>
<dbReference type="EMBL" id="MU853366">
    <property type="protein sequence ID" value="KAK4108119.1"/>
    <property type="molecule type" value="Genomic_DNA"/>
</dbReference>
<proteinExistence type="predicted"/>
<protein>
    <recommendedName>
        <fullName evidence="1">Heterokaryon incompatibility domain-containing protein</fullName>
    </recommendedName>
</protein>
<dbReference type="Proteomes" id="UP001302812">
    <property type="component" value="Unassembled WGS sequence"/>
</dbReference>
<name>A0AAN6T8M3_9PEZI</name>
<sequence length="673" mass="77340">METRGDATSPLAKVARCQPGPIVARLLEIQESKEQHYKFLGYLNSLECLYLDETYERDPVHAWTHRTPLFRTSIDAFQEKDYLALSYTWEPSEFEDCTKGAYSVQTRNGQDFYPALVRNCVLDRAIAYMQHFGLGLLWIDRHCVKQRECKDRACDHEECEEKRDAVQAMDFVYRLSRQPVALLGRPISSEDELDLLAKILKGELVDENHETGEPQLSTGTGRSEANRALMLLNSMTSDRWWTRAWTFQESHCGGHQMTLLIRHFVGLERKKRSYDVFGQDPVFGDLRGELCVKYVAFSVQATRLCQAFSRIRFRTPKESLAIDHVLGAAGRYTLLLKRSEAMFPMIIDNVGRRNLSKSWDRLPIVANCCQYPIRLNEKELQENAYSVDLSIFALCLLNGEILHNGRAEELHASPSQRSVHTYLQTHFFNEFHGPRIDHNLTFNKSCRFINVTLDACGIMTEGHLWKLGEIVRTTDFTDRSPRSRKPRTSSAVHGQRRLNQLAYELRCLDHVHLADFIEKLDSSHSGRRQPRCSTFAKRYMRMEADRLVEAIENGETLRLGRLWAGQEASTPYSAIFIWEDGDDAREARPNQQQAPASFVFTASRPKEPNSSTVGTNDIDHHVSLEVTFAGLDDEHGIPRLYVRRWISGLCFFYGCLRESVMFPWPPSVETVIP</sequence>
<comment type="caution">
    <text evidence="2">The sequence shown here is derived from an EMBL/GenBank/DDBJ whole genome shotgun (WGS) entry which is preliminary data.</text>
</comment>
<dbReference type="PANTHER" id="PTHR24148">
    <property type="entry name" value="ANKYRIN REPEAT DOMAIN-CONTAINING PROTEIN 39 HOMOLOG-RELATED"/>
    <property type="match status" value="1"/>
</dbReference>
<evidence type="ECO:0000313" key="3">
    <source>
        <dbReference type="Proteomes" id="UP001302812"/>
    </source>
</evidence>
<keyword evidence="3" id="KW-1185">Reference proteome</keyword>
<dbReference type="InterPro" id="IPR010730">
    <property type="entry name" value="HET"/>
</dbReference>
<dbReference type="GeneID" id="89936440"/>
<feature type="domain" description="Heterokaryon incompatibility" evidence="1">
    <location>
        <begin position="82"/>
        <end position="249"/>
    </location>
</feature>
<organism evidence="2 3">
    <name type="scientific">Canariomyces notabilis</name>
    <dbReference type="NCBI Taxonomy" id="2074819"/>
    <lineage>
        <taxon>Eukaryota</taxon>
        <taxon>Fungi</taxon>
        <taxon>Dikarya</taxon>
        <taxon>Ascomycota</taxon>
        <taxon>Pezizomycotina</taxon>
        <taxon>Sordariomycetes</taxon>
        <taxon>Sordariomycetidae</taxon>
        <taxon>Sordariales</taxon>
        <taxon>Chaetomiaceae</taxon>
        <taxon>Canariomyces</taxon>
    </lineage>
</organism>
<dbReference type="Pfam" id="PF06985">
    <property type="entry name" value="HET"/>
    <property type="match status" value="1"/>
</dbReference>
<evidence type="ECO:0000259" key="1">
    <source>
        <dbReference type="Pfam" id="PF06985"/>
    </source>
</evidence>
<dbReference type="RefSeq" id="XP_064665689.1">
    <property type="nucleotide sequence ID" value="XM_064812315.1"/>
</dbReference>
<dbReference type="PANTHER" id="PTHR24148:SF73">
    <property type="entry name" value="HET DOMAIN PROTEIN (AFU_ORTHOLOGUE AFUA_8G01020)"/>
    <property type="match status" value="1"/>
</dbReference>
<gene>
    <name evidence="2" type="ORF">N656DRAFT_718884</name>
</gene>
<reference evidence="2" key="1">
    <citation type="journal article" date="2023" name="Mol. Phylogenet. Evol.">
        <title>Genome-scale phylogeny and comparative genomics of the fungal order Sordariales.</title>
        <authorList>
            <person name="Hensen N."/>
            <person name="Bonometti L."/>
            <person name="Westerberg I."/>
            <person name="Brannstrom I.O."/>
            <person name="Guillou S."/>
            <person name="Cros-Aarteil S."/>
            <person name="Calhoun S."/>
            <person name="Haridas S."/>
            <person name="Kuo A."/>
            <person name="Mondo S."/>
            <person name="Pangilinan J."/>
            <person name="Riley R."/>
            <person name="LaButti K."/>
            <person name="Andreopoulos B."/>
            <person name="Lipzen A."/>
            <person name="Chen C."/>
            <person name="Yan M."/>
            <person name="Daum C."/>
            <person name="Ng V."/>
            <person name="Clum A."/>
            <person name="Steindorff A."/>
            <person name="Ohm R.A."/>
            <person name="Martin F."/>
            <person name="Silar P."/>
            <person name="Natvig D.O."/>
            <person name="Lalanne C."/>
            <person name="Gautier V."/>
            <person name="Ament-Velasquez S.L."/>
            <person name="Kruys A."/>
            <person name="Hutchinson M.I."/>
            <person name="Powell A.J."/>
            <person name="Barry K."/>
            <person name="Miller A.N."/>
            <person name="Grigoriev I.V."/>
            <person name="Debuchy R."/>
            <person name="Gladieux P."/>
            <person name="Hiltunen Thoren M."/>
            <person name="Johannesson H."/>
        </authorList>
    </citation>
    <scope>NUCLEOTIDE SEQUENCE</scope>
    <source>
        <strain evidence="2">CBS 508.74</strain>
    </source>
</reference>
<evidence type="ECO:0000313" key="2">
    <source>
        <dbReference type="EMBL" id="KAK4108119.1"/>
    </source>
</evidence>